<evidence type="ECO:0000256" key="2">
    <source>
        <dbReference type="SAM" id="MobiDB-lite"/>
    </source>
</evidence>
<sequence length="1596" mass="179193">MSSRALLSLVAVATGATATLYPTYKSHTFTKAPSEASKALYSQVPLDKTRNQIRLLSLHPGRRSSSIQCTLRVSSLDDNPRFTALSYTWGEPIRRSTSLWSFRGIFQYLRGLWWTLFRRDTLVNVNGVPFHVKYNLGSALQSLRHEEEEKVLWVDALCINQLDPIEKADQVARMKDIYSQAHTTCVWLGPSEDDSNAAMDFVRHSHKLDVDDPKLQLSDINPPWRAMQALFARSWWGRMWIVQELFMSKNVVVRCGEKEVEMDRFRELMQKEQRLRVRARSGQLRGYDFPRWYFVPPANPFYTLLGAWALDQESRRAPSTVQSALSYVPFVDTVVTGLQAMDDAKKASVGHMGIGNWLYMTQAFESSLPRDKVYALLGLIGDEDKDAIVPDYTTEKEDVEIFKEVAAQVMRRDTGLSVLNYAQSNTRTLCGLPSWVIDLSEPRMMGPNMTQYGFSADGGFATWARLTPDKTHKVSQQLNNALDIVSWLGKQTLYFLPVQLFLFKRGRPLIYSFTSLWHMAWYGNLGLLSYFKFGNRLEKHGPVPSFSSDLNTIHLDGLIFDEIVLSDPAPDFGLFSKEDPVWMERNLSETQGFLNGIRLKHLFQRWEGITSSFSRVQPQASDNYPLVAFRQPEDAFWRTLIMDRFNSGSTLGKPPASIGEAYRFIVHPNATAAELQVNSRLAKARLMEKYFMHARFISTAVSTIEDRAFVMTKHGMMALAPAQVKPGDVICIIRGGQTPFVLRPKGSDRIPHSGFSLSSARPSTMPVRSTRRNYSSTFKTRLQSVFTTKPNASKGVGSPPPPSQDDNTGDVITQSSQLPSGSSTVGVIAAQRRDVLRNPHATATESTKSSVAAPLVKTCLAALGGILKTPGETQSNIDALNSLKRQCDHISGVIANALKGKKGSELSEQLKAALEHLGSRLEVVVAPCEEDQKRHFLIKFLNSNEYATGIRETLEEVGRLLVVFVAEVTLAGHLTLTRMIENRALANNIKSLPHVGAAYDSNNAINRKRTMCLPGTRIDILKEIGRWAVTSNERPIYLLTGHAGFGKSTIARTVAERTDAFHILGASFFFSRDAAQLKSNSLFFSTVAYQLSVFDEAFAAAIGHALQSLKALDAVEKSPAAQLEKLIIEPLESFNTISHTILIVVDALDECEDFESSEGENWRRDIWDGLVTLVERLTFIRIFFTSRPHQHLSTLIANNPLLYVNNTSVQVSDPDISRYLKYKLIEAPDPASRKWTASESEISSLERMTSGLFIVAATAVRFILDPRRAIPPSERIQDLMIQGTIAGPTSSNKLEAVDNMYSTVLHLSLSLCDPGELLLFQTVVGTIIFLRKQFPITHLAVFLGLDAAMVRNIFDKLQAIITLTDDTPQFHKSFVDYVTDPTRSGDLSIPRSRGNAIIVFHCFRTLGDSSCAVDDLVHSNITHAIIYLPFYCSAADPSIVKTLNARADLSTNFWMEETEEGNQKPLDVLNIDLRSKKILSEETLRLMLTSRTVNLRHAHDGHLWAALQYAKTLLYHLSNHAMWEDHWITPSTDFWLRYSNAQGDRRDKLSKAQVVDSFLGERGDDWWVSVFGLAYRTFQPTDEAWSILREKFVELS</sequence>
<evidence type="ECO:0000259" key="5">
    <source>
        <dbReference type="Pfam" id="PF24883"/>
    </source>
</evidence>
<evidence type="ECO:0000256" key="1">
    <source>
        <dbReference type="ARBA" id="ARBA00022737"/>
    </source>
</evidence>
<dbReference type="Gene3D" id="3.40.50.300">
    <property type="entry name" value="P-loop containing nucleotide triphosphate hydrolases"/>
    <property type="match status" value="1"/>
</dbReference>
<dbReference type="InParanoid" id="A0A067P7D9"/>
<reference evidence="7" key="1">
    <citation type="journal article" date="2014" name="Proc. Natl. Acad. Sci. U.S.A.">
        <title>Extensive sampling of basidiomycete genomes demonstrates inadequacy of the white-rot/brown-rot paradigm for wood decay fungi.</title>
        <authorList>
            <person name="Riley R."/>
            <person name="Salamov A.A."/>
            <person name="Brown D.W."/>
            <person name="Nagy L.G."/>
            <person name="Floudas D."/>
            <person name="Held B.W."/>
            <person name="Levasseur A."/>
            <person name="Lombard V."/>
            <person name="Morin E."/>
            <person name="Otillar R."/>
            <person name="Lindquist E.A."/>
            <person name="Sun H."/>
            <person name="LaButti K.M."/>
            <person name="Schmutz J."/>
            <person name="Jabbour D."/>
            <person name="Luo H."/>
            <person name="Baker S.E."/>
            <person name="Pisabarro A.G."/>
            <person name="Walton J.D."/>
            <person name="Blanchette R.A."/>
            <person name="Henrissat B."/>
            <person name="Martin F."/>
            <person name="Cullen D."/>
            <person name="Hibbett D.S."/>
            <person name="Grigoriev I.V."/>
        </authorList>
    </citation>
    <scope>NUCLEOTIDE SEQUENCE [LARGE SCALE GENOMIC DNA]</scope>
    <source>
        <strain evidence="7">PC15</strain>
    </source>
</reference>
<feature type="region of interest" description="Disordered" evidence="2">
    <location>
        <begin position="752"/>
        <end position="773"/>
    </location>
</feature>
<dbReference type="PANTHER" id="PTHR24148">
    <property type="entry name" value="ANKYRIN REPEAT DOMAIN-CONTAINING PROTEIN 39 HOMOLOG-RELATED"/>
    <property type="match status" value="1"/>
</dbReference>
<dbReference type="Pfam" id="PF06985">
    <property type="entry name" value="HET"/>
    <property type="match status" value="1"/>
</dbReference>
<dbReference type="InterPro" id="IPR056884">
    <property type="entry name" value="NPHP3-like_N"/>
</dbReference>
<proteinExistence type="predicted"/>
<organism evidence="6 7">
    <name type="scientific">Pleurotus ostreatus (strain PC15)</name>
    <name type="common">Oyster mushroom</name>
    <dbReference type="NCBI Taxonomy" id="1137138"/>
    <lineage>
        <taxon>Eukaryota</taxon>
        <taxon>Fungi</taxon>
        <taxon>Dikarya</taxon>
        <taxon>Basidiomycota</taxon>
        <taxon>Agaricomycotina</taxon>
        <taxon>Agaricomycetes</taxon>
        <taxon>Agaricomycetidae</taxon>
        <taxon>Agaricales</taxon>
        <taxon>Pleurotineae</taxon>
        <taxon>Pleurotaceae</taxon>
        <taxon>Pleurotus</taxon>
    </lineage>
</organism>
<feature type="chain" id="PRO_5001647297" evidence="3">
    <location>
        <begin position="19"/>
        <end position="1596"/>
    </location>
</feature>
<feature type="domain" description="Heterokaryon incompatibility" evidence="4">
    <location>
        <begin position="82"/>
        <end position="244"/>
    </location>
</feature>
<dbReference type="Pfam" id="PF24883">
    <property type="entry name" value="NPHP3_N"/>
    <property type="match status" value="1"/>
</dbReference>
<evidence type="ECO:0000259" key="4">
    <source>
        <dbReference type="Pfam" id="PF06985"/>
    </source>
</evidence>
<dbReference type="InterPro" id="IPR010730">
    <property type="entry name" value="HET"/>
</dbReference>
<keyword evidence="1" id="KW-0677">Repeat</keyword>
<dbReference type="InterPro" id="IPR027417">
    <property type="entry name" value="P-loop_NTPase"/>
</dbReference>
<dbReference type="VEuPathDB" id="FungiDB:PLEOSDRAFT_1100329"/>
<dbReference type="EMBL" id="KL198005">
    <property type="protein sequence ID" value="KDQ31801.1"/>
    <property type="molecule type" value="Genomic_DNA"/>
</dbReference>
<name>A0A067P7D9_PLEO1</name>
<evidence type="ECO:0000313" key="7">
    <source>
        <dbReference type="Proteomes" id="UP000027073"/>
    </source>
</evidence>
<dbReference type="InterPro" id="IPR052895">
    <property type="entry name" value="HetReg/Transcr_Mod"/>
</dbReference>
<dbReference type="PANTHER" id="PTHR24148:SF64">
    <property type="entry name" value="HETEROKARYON INCOMPATIBILITY DOMAIN-CONTAINING PROTEIN"/>
    <property type="match status" value="1"/>
</dbReference>
<protein>
    <submittedName>
        <fullName evidence="6">Uncharacterized protein</fullName>
    </submittedName>
</protein>
<dbReference type="HOGENOM" id="CLU_244467_0_0_1"/>
<feature type="signal peptide" evidence="3">
    <location>
        <begin position="1"/>
        <end position="18"/>
    </location>
</feature>
<gene>
    <name evidence="6" type="ORF">PLEOSDRAFT_1100329</name>
</gene>
<feature type="domain" description="Nephrocystin 3-like N-terminal" evidence="5">
    <location>
        <begin position="1023"/>
        <end position="1187"/>
    </location>
</feature>
<dbReference type="Proteomes" id="UP000027073">
    <property type="component" value="Unassembled WGS sequence"/>
</dbReference>
<feature type="compositionally biased region" description="Polar residues" evidence="2">
    <location>
        <begin position="804"/>
        <end position="824"/>
    </location>
</feature>
<feature type="region of interest" description="Disordered" evidence="2">
    <location>
        <begin position="785"/>
        <end position="824"/>
    </location>
</feature>
<evidence type="ECO:0000256" key="3">
    <source>
        <dbReference type="SAM" id="SignalP"/>
    </source>
</evidence>
<keyword evidence="3" id="KW-0732">Signal</keyword>
<dbReference type="Pfam" id="PF26639">
    <property type="entry name" value="Het-6_barrel"/>
    <property type="match status" value="1"/>
</dbReference>
<dbReference type="OrthoDB" id="4760524at2759"/>
<evidence type="ECO:0000313" key="6">
    <source>
        <dbReference type="EMBL" id="KDQ31801.1"/>
    </source>
</evidence>
<dbReference type="SUPFAM" id="SSF52540">
    <property type="entry name" value="P-loop containing nucleoside triphosphate hydrolases"/>
    <property type="match status" value="1"/>
</dbReference>
<accession>A0A067P7D9</accession>